<feature type="compositionally biased region" description="Basic and acidic residues" evidence="1">
    <location>
        <begin position="291"/>
        <end position="311"/>
    </location>
</feature>
<dbReference type="AlphaFoldDB" id="A0AAW2H7Z7"/>
<feature type="compositionally biased region" description="Polar residues" evidence="1">
    <location>
        <begin position="193"/>
        <end position="211"/>
    </location>
</feature>
<evidence type="ECO:0000313" key="2">
    <source>
        <dbReference type="EMBL" id="KAL0265919.1"/>
    </source>
</evidence>
<feature type="compositionally biased region" description="Polar residues" evidence="1">
    <location>
        <begin position="313"/>
        <end position="324"/>
    </location>
</feature>
<sequence>MNWDTIPRRKKETMKSIAGLRVLTTSQVLASSNSISVSIWTPSVSWRTTARDIEPTKEKVTASRSLKRHPIITKAATSSTKSTSFARSPFGRKSKRLLGEDAMLQETAKIAESMRRRAPLHTGTHPECRDAAACSTDNWCTASAPAAHGRWQAIGWVWGYVRGDLVQKMGCLQRAIRLIFSPLRRSAKKSRSPRNTFSVSTQTEISNSTVCESEDKSCSGSVETSTDEEPRSCMEEKRRGVARPRKKRDDDAPSLESDGEQSTSTAEEKRRVPAKKKKAKNILGESVIVEKPPKKERGRGKPREKPAEEPRVLSSTARGDSMQDTSEEHVSRRSRADAQKKSSRRTVHVNRREAKRLDMNAIDSRSDTQTDYSFIIDNYIGSDAGVAEARDAYRQKDYSVLLKHRLYEYIESLDSHNNQSVSFWE</sequence>
<accession>A0AAW2H7Z7</accession>
<proteinExistence type="predicted"/>
<comment type="caution">
    <text evidence="2">The sequence shown here is derived from an EMBL/GenBank/DDBJ whole genome shotgun (WGS) entry which is preliminary data.</text>
</comment>
<organism evidence="2">
    <name type="scientific">Menopon gallinae</name>
    <name type="common">poultry shaft louse</name>
    <dbReference type="NCBI Taxonomy" id="328185"/>
    <lineage>
        <taxon>Eukaryota</taxon>
        <taxon>Metazoa</taxon>
        <taxon>Ecdysozoa</taxon>
        <taxon>Arthropoda</taxon>
        <taxon>Hexapoda</taxon>
        <taxon>Insecta</taxon>
        <taxon>Pterygota</taxon>
        <taxon>Neoptera</taxon>
        <taxon>Paraneoptera</taxon>
        <taxon>Psocodea</taxon>
        <taxon>Troctomorpha</taxon>
        <taxon>Phthiraptera</taxon>
        <taxon>Amblycera</taxon>
        <taxon>Menoponidae</taxon>
        <taxon>Menopon</taxon>
    </lineage>
</organism>
<protein>
    <submittedName>
        <fullName evidence="2">Uncharacterized protein</fullName>
    </submittedName>
</protein>
<feature type="compositionally biased region" description="Basic and acidic residues" evidence="1">
    <location>
        <begin position="228"/>
        <end position="239"/>
    </location>
</feature>
<feature type="region of interest" description="Disordered" evidence="1">
    <location>
        <begin position="185"/>
        <end position="348"/>
    </location>
</feature>
<feature type="compositionally biased region" description="Basic and acidic residues" evidence="1">
    <location>
        <begin position="326"/>
        <end position="340"/>
    </location>
</feature>
<dbReference type="EMBL" id="JARGDH010000006">
    <property type="protein sequence ID" value="KAL0265919.1"/>
    <property type="molecule type" value="Genomic_DNA"/>
</dbReference>
<evidence type="ECO:0000256" key="1">
    <source>
        <dbReference type="SAM" id="MobiDB-lite"/>
    </source>
</evidence>
<reference evidence="2" key="1">
    <citation type="journal article" date="2024" name="Gigascience">
        <title>Chromosome-level genome of the poultry shaft louse Menopon gallinae provides insight into the host-switching and adaptive evolution of parasitic lice.</title>
        <authorList>
            <person name="Xu Y."/>
            <person name="Ma L."/>
            <person name="Liu S."/>
            <person name="Liang Y."/>
            <person name="Liu Q."/>
            <person name="He Z."/>
            <person name="Tian L."/>
            <person name="Duan Y."/>
            <person name="Cai W."/>
            <person name="Li H."/>
            <person name="Song F."/>
        </authorList>
    </citation>
    <scope>NUCLEOTIDE SEQUENCE</scope>
    <source>
        <strain evidence="2">Cailab_2023a</strain>
    </source>
</reference>
<gene>
    <name evidence="2" type="ORF">PYX00_011636</name>
</gene>
<name>A0AAW2H7Z7_9NEOP</name>